<dbReference type="Proteomes" id="UP000824263">
    <property type="component" value="Unassembled WGS sequence"/>
</dbReference>
<dbReference type="PANTHER" id="PTHR43033:SF1">
    <property type="entry name" value="TRNA(ILE)-LYSIDINE SYNTHASE-RELATED"/>
    <property type="match status" value="1"/>
</dbReference>
<evidence type="ECO:0000256" key="2">
    <source>
        <dbReference type="ARBA" id="ARBA00022490"/>
    </source>
</evidence>
<feature type="domain" description="Lysidine-tRNA(Ile) synthetase C-terminal" evidence="10">
    <location>
        <begin position="368"/>
        <end position="440"/>
    </location>
</feature>
<dbReference type="InterPro" id="IPR012796">
    <property type="entry name" value="Lysidine-tRNA-synth_C"/>
</dbReference>
<evidence type="ECO:0000256" key="9">
    <source>
        <dbReference type="SAM" id="Phobius"/>
    </source>
</evidence>
<evidence type="ECO:0000256" key="5">
    <source>
        <dbReference type="ARBA" id="ARBA00022741"/>
    </source>
</evidence>
<keyword evidence="9" id="KW-0812">Transmembrane</keyword>
<feature type="transmembrane region" description="Helical" evidence="9">
    <location>
        <begin position="21"/>
        <end position="39"/>
    </location>
</feature>
<dbReference type="InterPro" id="IPR014729">
    <property type="entry name" value="Rossmann-like_a/b/a_fold"/>
</dbReference>
<dbReference type="SUPFAM" id="SSF52402">
    <property type="entry name" value="Adenine nucleotide alpha hydrolases-like"/>
    <property type="match status" value="1"/>
</dbReference>
<evidence type="ECO:0000256" key="1">
    <source>
        <dbReference type="ARBA" id="ARBA00004496"/>
    </source>
</evidence>
<dbReference type="SUPFAM" id="SSF82829">
    <property type="entry name" value="MesJ substrate recognition domain-like"/>
    <property type="match status" value="1"/>
</dbReference>
<comment type="subcellular location">
    <subcellularLocation>
        <location evidence="1 8">Cytoplasm</location>
    </subcellularLocation>
</comment>
<evidence type="ECO:0000256" key="7">
    <source>
        <dbReference type="ARBA" id="ARBA00048539"/>
    </source>
</evidence>
<feature type="binding site" evidence="8">
    <location>
        <begin position="26"/>
        <end position="31"/>
    </location>
    <ligand>
        <name>ATP</name>
        <dbReference type="ChEBI" id="CHEBI:30616"/>
    </ligand>
</feature>
<dbReference type="AlphaFoldDB" id="A0A9D1UDZ7"/>
<proteinExistence type="inferred from homology"/>
<dbReference type="GO" id="GO:0005524">
    <property type="term" value="F:ATP binding"/>
    <property type="evidence" value="ECO:0007669"/>
    <property type="project" value="UniProtKB-UniRule"/>
</dbReference>
<dbReference type="SMART" id="SM00977">
    <property type="entry name" value="TilS_C"/>
    <property type="match status" value="1"/>
</dbReference>
<evidence type="ECO:0000259" key="10">
    <source>
        <dbReference type="SMART" id="SM00977"/>
    </source>
</evidence>
<comment type="catalytic activity">
    <reaction evidence="7 8">
        <text>cytidine(34) in tRNA(Ile2) + L-lysine + ATP = lysidine(34) in tRNA(Ile2) + AMP + diphosphate + H(+)</text>
        <dbReference type="Rhea" id="RHEA:43744"/>
        <dbReference type="Rhea" id="RHEA-COMP:10625"/>
        <dbReference type="Rhea" id="RHEA-COMP:10670"/>
        <dbReference type="ChEBI" id="CHEBI:15378"/>
        <dbReference type="ChEBI" id="CHEBI:30616"/>
        <dbReference type="ChEBI" id="CHEBI:32551"/>
        <dbReference type="ChEBI" id="CHEBI:33019"/>
        <dbReference type="ChEBI" id="CHEBI:82748"/>
        <dbReference type="ChEBI" id="CHEBI:83665"/>
        <dbReference type="ChEBI" id="CHEBI:456215"/>
        <dbReference type="EC" id="6.3.4.19"/>
    </reaction>
</comment>
<name>A0A9D1UDZ7_9FIRM</name>
<evidence type="ECO:0000313" key="11">
    <source>
        <dbReference type="EMBL" id="HIW83101.1"/>
    </source>
</evidence>
<dbReference type="PANTHER" id="PTHR43033">
    <property type="entry name" value="TRNA(ILE)-LYSIDINE SYNTHASE-RELATED"/>
    <property type="match status" value="1"/>
</dbReference>
<dbReference type="SUPFAM" id="SSF56037">
    <property type="entry name" value="PheT/TilS domain"/>
    <property type="match status" value="1"/>
</dbReference>
<dbReference type="Gene3D" id="3.40.50.620">
    <property type="entry name" value="HUPs"/>
    <property type="match status" value="1"/>
</dbReference>
<dbReference type="NCBIfam" id="TIGR02433">
    <property type="entry name" value="lysidine_TilS_C"/>
    <property type="match status" value="1"/>
</dbReference>
<comment type="domain">
    <text evidence="8">The N-terminal region contains the highly conserved SGGXDS motif, predicted to be a P-loop motif involved in ATP binding.</text>
</comment>
<keyword evidence="9" id="KW-0472">Membrane</keyword>
<protein>
    <recommendedName>
        <fullName evidence="8">tRNA(Ile)-lysidine synthase</fullName>
        <ecNumber evidence="8">6.3.4.19</ecNumber>
    </recommendedName>
    <alternativeName>
        <fullName evidence="8">tRNA(Ile)-2-lysyl-cytidine synthase</fullName>
    </alternativeName>
    <alternativeName>
        <fullName evidence="8">tRNA(Ile)-lysidine synthetase</fullName>
    </alternativeName>
</protein>
<dbReference type="InterPro" id="IPR012094">
    <property type="entry name" value="tRNA_Ile_lys_synt"/>
</dbReference>
<keyword evidence="9" id="KW-1133">Transmembrane helix</keyword>
<dbReference type="GO" id="GO:0032267">
    <property type="term" value="F:tRNA(Ile)-lysidine synthase activity"/>
    <property type="evidence" value="ECO:0007669"/>
    <property type="project" value="UniProtKB-EC"/>
</dbReference>
<comment type="caution">
    <text evidence="11">The sequence shown here is derived from an EMBL/GenBank/DDBJ whole genome shotgun (WGS) entry which is preliminary data.</text>
</comment>
<dbReference type="InterPro" id="IPR012795">
    <property type="entry name" value="tRNA_Ile_lys_synt_N"/>
</dbReference>
<dbReference type="InterPro" id="IPR011063">
    <property type="entry name" value="TilS/TtcA_N"/>
</dbReference>
<dbReference type="HAMAP" id="MF_01161">
    <property type="entry name" value="tRNA_Ile_lys_synt"/>
    <property type="match status" value="1"/>
</dbReference>
<gene>
    <name evidence="8 11" type="primary">tilS</name>
    <name evidence="11" type="ORF">H9873_02070</name>
</gene>
<keyword evidence="6 8" id="KW-0067">ATP-binding</keyword>
<comment type="function">
    <text evidence="8">Ligates lysine onto the cytidine present at position 34 of the AUA codon-specific tRNA(Ile) that contains the anticodon CAU, in an ATP-dependent manner. Cytidine is converted to lysidine, thus changing the amino acid specificity of the tRNA from methionine to isoleucine.</text>
</comment>
<dbReference type="CDD" id="cd01992">
    <property type="entry name" value="TilS_N"/>
    <property type="match status" value="1"/>
</dbReference>
<keyword evidence="4 8" id="KW-0819">tRNA processing</keyword>
<keyword evidence="3 8" id="KW-0436">Ligase</keyword>
<evidence type="ECO:0000256" key="3">
    <source>
        <dbReference type="ARBA" id="ARBA00022598"/>
    </source>
</evidence>
<organism evidence="11 12">
    <name type="scientific">Candidatus Dorea gallistercoris</name>
    <dbReference type="NCBI Taxonomy" id="2838542"/>
    <lineage>
        <taxon>Bacteria</taxon>
        <taxon>Bacillati</taxon>
        <taxon>Bacillota</taxon>
        <taxon>Clostridia</taxon>
        <taxon>Lachnospirales</taxon>
        <taxon>Lachnospiraceae</taxon>
        <taxon>Dorea</taxon>
    </lineage>
</organism>
<evidence type="ECO:0000256" key="4">
    <source>
        <dbReference type="ARBA" id="ARBA00022694"/>
    </source>
</evidence>
<reference evidence="11" key="2">
    <citation type="submission" date="2021-04" db="EMBL/GenBank/DDBJ databases">
        <authorList>
            <person name="Gilroy R."/>
        </authorList>
    </citation>
    <scope>NUCLEOTIDE SEQUENCE</scope>
    <source>
        <strain evidence="11">ChiSxjej1B13-11762</strain>
    </source>
</reference>
<comment type="similarity">
    <text evidence="8">Belongs to the tRNA(Ile)-lysidine synthase family.</text>
</comment>
<keyword evidence="2 8" id="KW-0963">Cytoplasm</keyword>
<dbReference type="GO" id="GO:0005737">
    <property type="term" value="C:cytoplasm"/>
    <property type="evidence" value="ECO:0007669"/>
    <property type="project" value="UniProtKB-SubCell"/>
</dbReference>
<dbReference type="EC" id="6.3.4.19" evidence="8"/>
<dbReference type="NCBIfam" id="TIGR02432">
    <property type="entry name" value="lysidine_TilS_N"/>
    <property type="match status" value="1"/>
</dbReference>
<reference evidence="11" key="1">
    <citation type="journal article" date="2021" name="PeerJ">
        <title>Extensive microbial diversity within the chicken gut microbiome revealed by metagenomics and culture.</title>
        <authorList>
            <person name="Gilroy R."/>
            <person name="Ravi A."/>
            <person name="Getino M."/>
            <person name="Pursley I."/>
            <person name="Horton D.L."/>
            <person name="Alikhan N.F."/>
            <person name="Baker D."/>
            <person name="Gharbi K."/>
            <person name="Hall N."/>
            <person name="Watson M."/>
            <person name="Adriaenssens E.M."/>
            <person name="Foster-Nyarko E."/>
            <person name="Jarju S."/>
            <person name="Secka A."/>
            <person name="Antonio M."/>
            <person name="Oren A."/>
            <person name="Chaudhuri R.R."/>
            <person name="La Ragione R."/>
            <person name="Hildebrand F."/>
            <person name="Pallen M.J."/>
        </authorList>
    </citation>
    <scope>NUCLEOTIDE SEQUENCE</scope>
    <source>
        <strain evidence="11">ChiSxjej1B13-11762</strain>
    </source>
</reference>
<evidence type="ECO:0000256" key="6">
    <source>
        <dbReference type="ARBA" id="ARBA00022840"/>
    </source>
</evidence>
<keyword evidence="5 8" id="KW-0547">Nucleotide-binding</keyword>
<evidence type="ECO:0000313" key="12">
    <source>
        <dbReference type="Proteomes" id="UP000824263"/>
    </source>
</evidence>
<dbReference type="GO" id="GO:0006400">
    <property type="term" value="P:tRNA modification"/>
    <property type="evidence" value="ECO:0007669"/>
    <property type="project" value="UniProtKB-UniRule"/>
</dbReference>
<dbReference type="EMBL" id="DXGF01000036">
    <property type="protein sequence ID" value="HIW83101.1"/>
    <property type="molecule type" value="Genomic_DNA"/>
</dbReference>
<accession>A0A9D1UDZ7</accession>
<evidence type="ECO:0000256" key="8">
    <source>
        <dbReference type="HAMAP-Rule" id="MF_01161"/>
    </source>
</evidence>
<dbReference type="Pfam" id="PF11734">
    <property type="entry name" value="TilS_C"/>
    <property type="match status" value="1"/>
</dbReference>
<dbReference type="Pfam" id="PF01171">
    <property type="entry name" value="ATP_bind_3"/>
    <property type="match status" value="1"/>
</dbReference>
<sequence length="457" mass="52961">MYQKVKAYVERYHMLEKKDRVTAGISGGADSICLLFVLLELRQEIGFALSAVHVHHGLRGADADRDETYVRKVCREQQIELKVFHEDVKTYARERRLGEEEAGREVRREDFLKHCSQWNGTKIALAHHRDDNAETLLFHLCRGSSLEGLGGIEPVNGPWIHPLLCVDRKEIESYLGKRGISYCTDETNLGLAYTRNRIRNQVLPCLTENVNLRAAEHIADAAEQLRLAAEYIREEVQRGRRDCVRSIEGREILVRARFEKYPRILRQGVIYETICQTAGIRRDISSVHVRIVEELMEKQMGRVADLPCGVKVRRCYEGIEFLRKTEEKGGAPPGEFHFRVFDRDSETVRIPQKTYTKWFDYDIIKNTVKMRHREAGDYLTINKEGGRQKLKQYLINEKVPLGERDQVWLAADGSHIMWVVGYRQNQAYQVTDKTKRILEIEFCGGKRNGRDSESVDR</sequence>